<evidence type="ECO:0000259" key="7">
    <source>
        <dbReference type="Pfam" id="PF17678"/>
    </source>
</evidence>
<protein>
    <submittedName>
        <fullName evidence="8">Glycoside hydrolase family 92 protein</fullName>
    </submittedName>
</protein>
<keyword evidence="3" id="KW-0106">Calcium</keyword>
<dbReference type="Pfam" id="PF17678">
    <property type="entry name" value="Glyco_hydro_92N"/>
    <property type="match status" value="1"/>
</dbReference>
<evidence type="ECO:0000313" key="8">
    <source>
        <dbReference type="EMBL" id="MBC5617489.1"/>
    </source>
</evidence>
<proteinExistence type="predicted"/>
<dbReference type="Pfam" id="PF07971">
    <property type="entry name" value="Glyco_hydro_92"/>
    <property type="match status" value="1"/>
</dbReference>
<dbReference type="Proteomes" id="UP000636891">
    <property type="component" value="Unassembled WGS sequence"/>
</dbReference>
<keyword evidence="5" id="KW-0732">Signal</keyword>
<evidence type="ECO:0000259" key="6">
    <source>
        <dbReference type="Pfam" id="PF07971"/>
    </source>
</evidence>
<feature type="region of interest" description="Disordered" evidence="4">
    <location>
        <begin position="745"/>
        <end position="768"/>
    </location>
</feature>
<dbReference type="Gene3D" id="1.20.1610.10">
    <property type="entry name" value="alpha-1,2-mannosidases domains"/>
    <property type="match status" value="1"/>
</dbReference>
<dbReference type="Gene3D" id="2.70.98.10">
    <property type="match status" value="1"/>
</dbReference>
<dbReference type="PANTHER" id="PTHR12143">
    <property type="entry name" value="PEPTIDE N-GLYCANASE PNGASE -RELATED"/>
    <property type="match status" value="1"/>
</dbReference>
<evidence type="ECO:0000256" key="3">
    <source>
        <dbReference type="ARBA" id="ARBA00022837"/>
    </source>
</evidence>
<reference evidence="8 9" key="1">
    <citation type="submission" date="2020-08" db="EMBL/GenBank/DDBJ databases">
        <title>Genome public.</title>
        <authorList>
            <person name="Liu C."/>
            <person name="Sun Q."/>
        </authorList>
    </citation>
    <scope>NUCLEOTIDE SEQUENCE [LARGE SCALE GENOMIC DNA]</scope>
    <source>
        <strain evidence="8 9">New-7</strain>
    </source>
</reference>
<dbReference type="NCBIfam" id="TIGR01180">
    <property type="entry name" value="aman2_put"/>
    <property type="match status" value="1"/>
</dbReference>
<dbReference type="Gene3D" id="3.30.2080.10">
    <property type="entry name" value="GH92 mannosidase domain"/>
    <property type="match status" value="1"/>
</dbReference>
<comment type="cofactor">
    <cofactor evidence="1">
        <name>Ca(2+)</name>
        <dbReference type="ChEBI" id="CHEBI:29108"/>
    </cofactor>
</comment>
<gene>
    <name evidence="8" type="ORF">H8S08_10740</name>
</gene>
<dbReference type="Gene3D" id="1.20.1050.60">
    <property type="entry name" value="alpha-1,2-mannosidase"/>
    <property type="match status" value="1"/>
</dbReference>
<keyword evidence="9" id="KW-1185">Reference proteome</keyword>
<dbReference type="GO" id="GO:0016787">
    <property type="term" value="F:hydrolase activity"/>
    <property type="evidence" value="ECO:0007669"/>
    <property type="project" value="UniProtKB-KW"/>
</dbReference>
<dbReference type="RefSeq" id="WP_118656598.1">
    <property type="nucleotide sequence ID" value="NZ_JACOOK010000006.1"/>
</dbReference>
<evidence type="ECO:0000256" key="4">
    <source>
        <dbReference type="SAM" id="MobiDB-lite"/>
    </source>
</evidence>
<keyword evidence="8" id="KW-0378">Hydrolase</keyword>
<accession>A0ABR7CP97</accession>
<dbReference type="InterPro" id="IPR014718">
    <property type="entry name" value="GH-type_carb-bd"/>
</dbReference>
<dbReference type="PANTHER" id="PTHR12143:SF39">
    <property type="entry name" value="SECRETED PROTEIN"/>
    <property type="match status" value="1"/>
</dbReference>
<evidence type="ECO:0000256" key="2">
    <source>
        <dbReference type="ARBA" id="ARBA00011245"/>
    </source>
</evidence>
<dbReference type="SUPFAM" id="SSF48208">
    <property type="entry name" value="Six-hairpin glycosidases"/>
    <property type="match status" value="1"/>
</dbReference>
<dbReference type="InterPro" id="IPR050883">
    <property type="entry name" value="PNGase"/>
</dbReference>
<feature type="signal peptide" evidence="5">
    <location>
        <begin position="1"/>
        <end position="20"/>
    </location>
</feature>
<name>A0ABR7CP97_9BACT</name>
<dbReference type="InterPro" id="IPR008928">
    <property type="entry name" value="6-hairpin_glycosidase_sf"/>
</dbReference>
<dbReference type="InterPro" id="IPR012939">
    <property type="entry name" value="Glyco_hydro_92"/>
</dbReference>
<feature type="chain" id="PRO_5047366064" evidence="5">
    <location>
        <begin position="21"/>
        <end position="768"/>
    </location>
</feature>
<dbReference type="InterPro" id="IPR041371">
    <property type="entry name" value="GH92_N"/>
</dbReference>
<evidence type="ECO:0000256" key="1">
    <source>
        <dbReference type="ARBA" id="ARBA00001913"/>
    </source>
</evidence>
<dbReference type="InterPro" id="IPR005887">
    <property type="entry name" value="GH92_a_mannosidase_put"/>
</dbReference>
<dbReference type="EMBL" id="JACOOK010000006">
    <property type="protein sequence ID" value="MBC5617489.1"/>
    <property type="molecule type" value="Genomic_DNA"/>
</dbReference>
<feature type="domain" description="Glycosyl hydrolase family 92" evidence="6">
    <location>
        <begin position="271"/>
        <end position="744"/>
    </location>
</feature>
<evidence type="ECO:0000256" key="5">
    <source>
        <dbReference type="SAM" id="SignalP"/>
    </source>
</evidence>
<feature type="domain" description="Glycosyl hydrolase family 92 N-terminal" evidence="7">
    <location>
        <begin position="29"/>
        <end position="265"/>
    </location>
</feature>
<comment type="caution">
    <text evidence="8">The sequence shown here is derived from an EMBL/GenBank/DDBJ whole genome shotgun (WGS) entry which is preliminary data.</text>
</comment>
<comment type="subunit">
    <text evidence="2">Monomer.</text>
</comment>
<evidence type="ECO:0000313" key="9">
    <source>
        <dbReference type="Proteomes" id="UP000636891"/>
    </source>
</evidence>
<sequence length="768" mass="87133">MNYRKIVSAVALLWCTAGFAAGSEPAACVRPMMGTGAAGCVVPVAAAPFGMVQLGPDTYFTASGYHYDHPLIYGFSHTHKSGGGGTDYQDIMFFPVMDAVWTQQQVCPDRVGSRYSHEQEFIEPGYYRIRLDSDVDAELTATARCGMHRYTYPEGAMRQLIIDLKHGCEHSTTIFADEDFDTVKISRLEWVDDRTVRGYRVSNGWAPEQHVYFYAEFSEPIVSCRLFDHKHFRDGVRELEGTDVRAVLRFGGKAGKPVVVRVGISPVSMDGARQNLRAEIKGWNFDKVRKTTYRDWNEALSAVRIADADSPQKEVFYTSLYFAMLYPMLYSDVTGEYRSSDSKVYKGDFRYFAGVLGLWDTFRAQNPLIAILRPDVTRDLMKTLLEHYRHCGQLPIWTLAGVENMCMIGYHSMPLVADAYCKGIRGYDAEALYEAMKASANRDTFGYFLKAFRGTRYYKQYEYVPCDLEVTSVSKTLEYCYDDWCIAQMARMLGHRDDYDYYIGRAGWYKNLFDQNLNFMRGRNSDGSWRTPFDPFHSNHYRPDDDFCEGTSWQWTFFVPHDGKGLMNLFGGRDPFVAKLDSLFTVSSEIHGDNPAPDITGLIGQYAQGNEPGHHTLYMYNYAGQPWKGQKRISDVIYTLYDTSPEGICGNDDTGQMSAWYVMSSMGFYPVTHGRGVYFIGTPIFGEMSVKHPNGVLTIRANGVSRENCYIQSVTLNGAPYSKNWLRHEDLFGGNATLAFEMGPEPNKNWGSSPEDLPQSMCDETFEN</sequence>
<organism evidence="8 9">
    <name type="scientific">Alistipes hominis</name>
    <dbReference type="NCBI Taxonomy" id="2763015"/>
    <lineage>
        <taxon>Bacteria</taxon>
        <taxon>Pseudomonadati</taxon>
        <taxon>Bacteroidota</taxon>
        <taxon>Bacteroidia</taxon>
        <taxon>Bacteroidales</taxon>
        <taxon>Rikenellaceae</taxon>
        <taxon>Alistipes</taxon>
    </lineage>
</organism>